<keyword evidence="4" id="KW-1185">Reference proteome</keyword>
<keyword evidence="2" id="KW-0472">Membrane</keyword>
<keyword evidence="2" id="KW-0812">Transmembrane</keyword>
<feature type="region of interest" description="Disordered" evidence="1">
    <location>
        <begin position="1"/>
        <end position="30"/>
    </location>
</feature>
<organism evidence="3 4">
    <name type="scientific">Actinomadura namibiensis</name>
    <dbReference type="NCBI Taxonomy" id="182080"/>
    <lineage>
        <taxon>Bacteria</taxon>
        <taxon>Bacillati</taxon>
        <taxon>Actinomycetota</taxon>
        <taxon>Actinomycetes</taxon>
        <taxon>Streptosporangiales</taxon>
        <taxon>Thermomonosporaceae</taxon>
        <taxon>Actinomadura</taxon>
    </lineage>
</organism>
<reference evidence="3 4" key="1">
    <citation type="submission" date="2020-08" db="EMBL/GenBank/DDBJ databases">
        <title>Genomic Encyclopedia of Type Strains, Phase IV (KMG-IV): sequencing the most valuable type-strain genomes for metagenomic binning, comparative biology and taxonomic classification.</title>
        <authorList>
            <person name="Goeker M."/>
        </authorList>
    </citation>
    <scope>NUCLEOTIDE SEQUENCE [LARGE SCALE GENOMIC DNA]</scope>
    <source>
        <strain evidence="3 4">DSM 44197</strain>
    </source>
</reference>
<evidence type="ECO:0000313" key="3">
    <source>
        <dbReference type="EMBL" id="MBA8949613.1"/>
    </source>
</evidence>
<evidence type="ECO:0000256" key="2">
    <source>
        <dbReference type="SAM" id="Phobius"/>
    </source>
</evidence>
<protein>
    <submittedName>
        <fullName evidence="3">Uncharacterized protein</fullName>
    </submittedName>
</protein>
<feature type="compositionally biased region" description="Basic and acidic residues" evidence="1">
    <location>
        <begin position="1"/>
        <end position="12"/>
    </location>
</feature>
<dbReference type="Proteomes" id="UP000572680">
    <property type="component" value="Unassembled WGS sequence"/>
</dbReference>
<dbReference type="EMBL" id="JACJIA010000001">
    <property type="protein sequence ID" value="MBA8949613.1"/>
    <property type="molecule type" value="Genomic_DNA"/>
</dbReference>
<sequence length="75" mass="8049">MRNRPRQTEPRQVRRRRTGRRPERSGPDPLLSTRALMVLLAAGGAGTVAALVPESAVPIGVAVAVVTLLAQIVRD</sequence>
<comment type="caution">
    <text evidence="3">The sequence shown here is derived from an EMBL/GenBank/DDBJ whole genome shotgun (WGS) entry which is preliminary data.</text>
</comment>
<accession>A0A7W3LK91</accession>
<evidence type="ECO:0000313" key="4">
    <source>
        <dbReference type="Proteomes" id="UP000572680"/>
    </source>
</evidence>
<dbReference type="RefSeq" id="WP_067829559.1">
    <property type="nucleotide sequence ID" value="NZ_BAAALP010000012.1"/>
</dbReference>
<feature type="transmembrane region" description="Helical" evidence="2">
    <location>
        <begin position="55"/>
        <end position="73"/>
    </location>
</feature>
<name>A0A7W3LK91_ACTNM</name>
<gene>
    <name evidence="3" type="ORF">HNR61_001211</name>
</gene>
<dbReference type="AlphaFoldDB" id="A0A7W3LK91"/>
<keyword evidence="2" id="KW-1133">Transmembrane helix</keyword>
<proteinExistence type="predicted"/>
<evidence type="ECO:0000256" key="1">
    <source>
        <dbReference type="SAM" id="MobiDB-lite"/>
    </source>
</evidence>